<name>A0AA40SPK4_9MICO</name>
<evidence type="ECO:0000313" key="3">
    <source>
        <dbReference type="Proteomes" id="UP000549113"/>
    </source>
</evidence>
<dbReference type="EMBL" id="JACIFH010000001">
    <property type="protein sequence ID" value="MBB4139902.1"/>
    <property type="molecule type" value="Genomic_DNA"/>
</dbReference>
<dbReference type="Proteomes" id="UP000549113">
    <property type="component" value="Unassembled WGS sequence"/>
</dbReference>
<evidence type="ECO:0000313" key="2">
    <source>
        <dbReference type="EMBL" id="MBB4139902.1"/>
    </source>
</evidence>
<reference evidence="2 3" key="1">
    <citation type="submission" date="2020-08" db="EMBL/GenBank/DDBJ databases">
        <title>Sequencing the genomes of 1000 actinobacteria strains.</title>
        <authorList>
            <person name="Klenk H.-P."/>
        </authorList>
    </citation>
    <scope>NUCLEOTIDE SEQUENCE [LARGE SCALE GENOMIC DNA]</scope>
    <source>
        <strain evidence="2 3">DSM 19600</strain>
    </source>
</reference>
<organism evidence="2 3">
    <name type="scientific">Microbacterium invictum</name>
    <dbReference type="NCBI Taxonomy" id="515415"/>
    <lineage>
        <taxon>Bacteria</taxon>
        <taxon>Bacillati</taxon>
        <taxon>Actinomycetota</taxon>
        <taxon>Actinomycetes</taxon>
        <taxon>Micrococcales</taxon>
        <taxon>Microbacteriaceae</taxon>
        <taxon>Microbacterium</taxon>
    </lineage>
</organism>
<evidence type="ECO:0000256" key="1">
    <source>
        <dbReference type="SAM" id="MobiDB-lite"/>
    </source>
</evidence>
<protein>
    <recommendedName>
        <fullName evidence="4">Protein TPRXL</fullName>
    </recommendedName>
</protein>
<proteinExistence type="predicted"/>
<dbReference type="AlphaFoldDB" id="A0AA40SPK4"/>
<keyword evidence="3" id="KW-1185">Reference proteome</keyword>
<gene>
    <name evidence="2" type="ORF">BKA10_001696</name>
</gene>
<accession>A0AA40SPK4</accession>
<dbReference type="RefSeq" id="WP_183499508.1">
    <property type="nucleotide sequence ID" value="NZ_BAABCO010000001.1"/>
</dbReference>
<sequence>MNDAKPGPDDLNPQPERLSLREQLGGTPDPLFEITLPTGWVRRDANSAQREELRAAMRDRLMRAHRPDLLARVQPLVDDAFDKMAKESVIAFFTPETGDDDALALPASLVASLRHAPVPGENLDPLIRSLIREAGATPLLGDKRFLRFERETTQKMDDGEFRQTNVVYLTPVPGSDHKRALQLTATIVRPVDAPADDRPFVLMRALFDLCVSTVAWKPAVAATA</sequence>
<feature type="region of interest" description="Disordered" evidence="1">
    <location>
        <begin position="1"/>
        <end position="29"/>
    </location>
</feature>
<evidence type="ECO:0008006" key="4">
    <source>
        <dbReference type="Google" id="ProtNLM"/>
    </source>
</evidence>
<comment type="caution">
    <text evidence="2">The sequence shown here is derived from an EMBL/GenBank/DDBJ whole genome shotgun (WGS) entry which is preliminary data.</text>
</comment>